<dbReference type="Proteomes" id="UP000815677">
    <property type="component" value="Unassembled WGS sequence"/>
</dbReference>
<evidence type="ECO:0008006" key="4">
    <source>
        <dbReference type="Google" id="ProtNLM"/>
    </source>
</evidence>
<reference evidence="2" key="1">
    <citation type="submission" date="2014-09" db="EMBL/GenBank/DDBJ databases">
        <title>Genome sequence of the luminous mushroom Mycena chlorophos for searching fungal bioluminescence genes.</title>
        <authorList>
            <person name="Tanaka Y."/>
            <person name="Kasuga D."/>
            <person name="Oba Y."/>
            <person name="Hase S."/>
            <person name="Sato K."/>
            <person name="Oba Y."/>
            <person name="Sakakibara Y."/>
        </authorList>
    </citation>
    <scope>NUCLEOTIDE SEQUENCE</scope>
</reference>
<proteinExistence type="predicted"/>
<evidence type="ECO:0000256" key="1">
    <source>
        <dbReference type="SAM" id="MobiDB-lite"/>
    </source>
</evidence>
<evidence type="ECO:0000313" key="2">
    <source>
        <dbReference type="EMBL" id="GAT58385.1"/>
    </source>
</evidence>
<protein>
    <recommendedName>
        <fullName evidence="4">F-box domain-containing protein</fullName>
    </recommendedName>
</protein>
<evidence type="ECO:0000313" key="3">
    <source>
        <dbReference type="Proteomes" id="UP000815677"/>
    </source>
</evidence>
<keyword evidence="3" id="KW-1185">Reference proteome</keyword>
<feature type="compositionally biased region" description="Polar residues" evidence="1">
    <location>
        <begin position="306"/>
        <end position="317"/>
    </location>
</feature>
<accession>A0ABQ0M4T3</accession>
<dbReference type="EMBL" id="DF849678">
    <property type="protein sequence ID" value="GAT58385.1"/>
    <property type="molecule type" value="Genomic_DNA"/>
</dbReference>
<feature type="region of interest" description="Disordered" evidence="1">
    <location>
        <begin position="292"/>
        <end position="317"/>
    </location>
</feature>
<organism evidence="2 3">
    <name type="scientific">Mycena chlorophos</name>
    <name type="common">Agaric fungus</name>
    <name type="synonym">Agaricus chlorophos</name>
    <dbReference type="NCBI Taxonomy" id="658473"/>
    <lineage>
        <taxon>Eukaryota</taxon>
        <taxon>Fungi</taxon>
        <taxon>Dikarya</taxon>
        <taxon>Basidiomycota</taxon>
        <taxon>Agaricomycotina</taxon>
        <taxon>Agaricomycetes</taxon>
        <taxon>Agaricomycetidae</taxon>
        <taxon>Agaricales</taxon>
        <taxon>Marasmiineae</taxon>
        <taxon>Mycenaceae</taxon>
        <taxon>Mycena</taxon>
    </lineage>
</organism>
<name>A0ABQ0M4T3_MYCCL</name>
<sequence>MRFIEKDEHVFRGNAHDGRDRLWQISPAPVYVQFATHLNDERNLKKCILELLSKLPSPAAGSSSFGVLFSFFHCAIVERRADGGVRVAAPLQFLPSLYDINPSTPGIEAIARLGLRIITQSESSAAIALSSRIPRSHILNTVPSEILHAILWQVSAADLNNLVLAAPSIFAANVQFISRYPYINEYRLEGAIASPPVERGKWDIPDDGADFESPDETLEPCFGSSVKPHPGTCTRRFSAMYLGGRRRVYGHGLRSIVGYGPRSVSYVHVEREFFQDIKIDAEKDRVYVQREEDDKNGYSRPGGAQHSGQSSYNQWLY</sequence>
<gene>
    <name evidence="2" type="ORF">MCHLO_14824</name>
</gene>